<feature type="compositionally biased region" description="Polar residues" evidence="1">
    <location>
        <begin position="434"/>
        <end position="449"/>
    </location>
</feature>
<dbReference type="Gene3D" id="2.70.150.10">
    <property type="entry name" value="Calcium-transporting ATPase, cytoplasmic transduction domain A"/>
    <property type="match status" value="1"/>
</dbReference>
<feature type="compositionally biased region" description="Polar residues" evidence="1">
    <location>
        <begin position="418"/>
        <end position="427"/>
    </location>
</feature>
<dbReference type="SUPFAM" id="SSF81665">
    <property type="entry name" value="Calcium ATPase, transmembrane domain M"/>
    <property type="match status" value="1"/>
</dbReference>
<organism evidence="4 5">
    <name type="scientific">Rhizoctonia solani</name>
    <dbReference type="NCBI Taxonomy" id="456999"/>
    <lineage>
        <taxon>Eukaryota</taxon>
        <taxon>Fungi</taxon>
        <taxon>Dikarya</taxon>
        <taxon>Basidiomycota</taxon>
        <taxon>Agaricomycotina</taxon>
        <taxon>Agaricomycetes</taxon>
        <taxon>Cantharellales</taxon>
        <taxon>Ceratobasidiaceae</taxon>
        <taxon>Rhizoctonia</taxon>
    </lineage>
</organism>
<feature type="transmembrane region" description="Helical" evidence="2">
    <location>
        <begin position="294"/>
        <end position="315"/>
    </location>
</feature>
<proteinExistence type="predicted"/>
<gene>
    <name evidence="4" type="ORF">RSOLAG22IIIB_06219</name>
</gene>
<dbReference type="InterPro" id="IPR008250">
    <property type="entry name" value="ATPase_P-typ_transduc_dom_A_sf"/>
</dbReference>
<reference evidence="4 5" key="1">
    <citation type="submission" date="2015-07" db="EMBL/GenBank/DDBJ databases">
        <authorList>
            <person name="Noorani M."/>
        </authorList>
    </citation>
    <scope>NUCLEOTIDE SEQUENCE [LARGE SCALE GENOMIC DNA]</scope>
    <source>
        <strain evidence="4">BBA 69670</strain>
    </source>
</reference>
<dbReference type="SUPFAM" id="SSF81653">
    <property type="entry name" value="Calcium ATPase, transduction domain A"/>
    <property type="match status" value="1"/>
</dbReference>
<dbReference type="PANTHER" id="PTHR42861">
    <property type="entry name" value="CALCIUM-TRANSPORTING ATPASE"/>
    <property type="match status" value="1"/>
</dbReference>
<keyword evidence="2" id="KW-0812">Transmembrane</keyword>
<protein>
    <submittedName>
        <fullName evidence="4">ATPase 9, plasma membrane-type</fullName>
    </submittedName>
</protein>
<keyword evidence="2" id="KW-0472">Membrane</keyword>
<dbReference type="InterPro" id="IPR059000">
    <property type="entry name" value="ATPase_P-type_domA"/>
</dbReference>
<evidence type="ECO:0000259" key="3">
    <source>
        <dbReference type="Pfam" id="PF00122"/>
    </source>
</evidence>
<keyword evidence="2" id="KW-1133">Transmembrane helix</keyword>
<evidence type="ECO:0000256" key="1">
    <source>
        <dbReference type="SAM" id="MobiDB-lite"/>
    </source>
</evidence>
<dbReference type="Gene3D" id="1.20.1110.10">
    <property type="entry name" value="Calcium-transporting ATPase, transmembrane domain"/>
    <property type="match status" value="1"/>
</dbReference>
<feature type="domain" description="P-type ATPase A" evidence="3">
    <location>
        <begin position="242"/>
        <end position="294"/>
    </location>
</feature>
<dbReference type="EMBL" id="CYGV01001667">
    <property type="protein sequence ID" value="CUA76339.1"/>
    <property type="molecule type" value="Genomic_DNA"/>
</dbReference>
<keyword evidence="5" id="KW-1185">Reference proteome</keyword>
<dbReference type="InterPro" id="IPR023298">
    <property type="entry name" value="ATPase_P-typ_TM_dom_sf"/>
</dbReference>
<name>A0A0K6GD78_9AGAM</name>
<dbReference type="Pfam" id="PF00122">
    <property type="entry name" value="E1-E2_ATPase"/>
    <property type="match status" value="1"/>
</dbReference>
<dbReference type="Proteomes" id="UP000044841">
    <property type="component" value="Unassembled WGS sequence"/>
</dbReference>
<evidence type="ECO:0000313" key="5">
    <source>
        <dbReference type="Proteomes" id="UP000044841"/>
    </source>
</evidence>
<dbReference type="AlphaFoldDB" id="A0A0K6GD78"/>
<accession>A0A0K6GD78</accession>
<evidence type="ECO:0000256" key="2">
    <source>
        <dbReference type="SAM" id="Phobius"/>
    </source>
</evidence>
<evidence type="ECO:0000313" key="4">
    <source>
        <dbReference type="EMBL" id="CUA76339.1"/>
    </source>
</evidence>
<sequence>MYQNLFTELRYVIENNEPLSPVLFPPASKSSAMSATLVCVLLRDIRTDAKVGMTQIELKAEDPYNKDKVNLKTIVLDDVFTLLQRPKEGLTEVESKEQNAFLQFLGFIWNPLSCICKDGLSLVPPLWCLWCLWCLWKASRAELSLQMWVMEGTALVAIALSNSGGCTLDWPDFVGIVLLLLINSAIGFYKERNTGNAVKALMDLLARQRPATMANGPKLNRPISFLVIWLPSRLVMSSPINASIDQATLTGESLPQSKKSGFQCFLGSTCKQGQAEGVVISTSGNTFFSSAAPLIGSFCLVSIGLFVLLEIVILYPCFHYSCHRWFTLPSNEDRTITLPVVEEDPTPVEPKTPARLTAPPGSIYVPQQPNPSSCSSALGFSPSKSVAGSDTTVYHLAASDLSVGSGASVSDDTKSDSCRLTTPTTSDGGPLGIAQQQDDNYPTRMSTRKPSFDDDDSVGEATLHRNESETTLSKVEFPKAPVSVRAVTVT</sequence>
<feature type="region of interest" description="Disordered" evidence="1">
    <location>
        <begin position="403"/>
        <end position="471"/>
    </location>
</feature>